<evidence type="ECO:0000313" key="11">
    <source>
        <dbReference type="EMBL" id="EKF54683.1"/>
    </source>
</evidence>
<comment type="caution">
    <text evidence="11">The sequence shown here is derived from an EMBL/GenBank/DDBJ whole genome shotgun (WGS) entry which is preliminary data.</text>
</comment>
<feature type="compositionally biased region" description="Basic and acidic residues" evidence="8">
    <location>
        <begin position="829"/>
        <end position="842"/>
    </location>
</feature>
<dbReference type="PATRIC" id="fig|555500.3.peg.2360"/>
<dbReference type="STRING" id="555500.I215_11449"/>
<evidence type="ECO:0000256" key="2">
    <source>
        <dbReference type="ARBA" id="ARBA00022448"/>
    </source>
</evidence>
<dbReference type="eggNOG" id="COG4771">
    <property type="taxonomic scope" value="Bacteria"/>
</dbReference>
<evidence type="ECO:0000259" key="10">
    <source>
        <dbReference type="Pfam" id="PF14905"/>
    </source>
</evidence>
<dbReference type="InterPro" id="IPR041700">
    <property type="entry name" value="OMP_b-brl_3"/>
</dbReference>
<keyword evidence="2 7" id="KW-0813">Transport</keyword>
<sequence length="849" mass="96179">MLNAVTVSQIKRQLSNINQQSKNDQSMKHAFLFCALLFSYFSHSQNSIQSEALPKIGTINGTVIDQSLKQPIPYATVAIKSDDSVIQGGITEEDGGFKLTNISAGKHILEVQFIGYQTYQKNITISTENYKVNLGTIALVENVTELEGVSVVAERSTIEQKIDRKVINVGKDLTTQGASASDIMNNLPSINVDQQTGALSMRGNSNVRVMVDGKLSNVPVEQLLKQIPSTSIKQIELITNPSAKYNPEGMSGIINIILHKNANIGFNGNLSVGLAYEDQAKFNSALDLNYRNGKLNLYGSYGNNISKYTNDGRIERFDDPASTGFNENQVQLLDFLNNRKSHLYKLGVDYFINEKNTFSVFTNQNLYDGKFNGQTDIINMDPSVSDTRQVFTQNNNNHNEQYNVVYKRDFEKDGHNIELEVDYSNFENEEDADFRFMGTSVQPDYLDFVDTRRQQTIANLDYVNPLSENSKLELGLEYRTFETNVDYSSTGLSYNEQGNLIPTPDTDFVYGMDIYSAYATFGQNFDKWSYQLGARMEDVGVAADTNNVRSFTDDYLEIYPSAFVTYSPSEKNQFQMSFSRRVDRPGLGQVNPIREWSTPKISSYGNEELLPQFTNSYEINYTRRLNNGSLTFGMYYRTIEDEINQVLNVDRLDLTKQILTYGNFDNTNAYGFEVSSNYKPLSWWNINASVDMYTQTQRGLTELLNPSDNDPSVDDIITEEVEVDNVAFNARLNNNFTITKKLSLSLFGFYRGENESLQLTTKPMYFVNTGARYSFADGKGSFSLNFNDVFNTMKFGLEGERPYRQNGTFNWESRTIYAGITYRFGDGKNRKVNRKNRDDNTKESSGGFL</sequence>
<accession>K2P0X1</accession>
<dbReference type="SUPFAM" id="SSF56935">
    <property type="entry name" value="Porins"/>
    <property type="match status" value="1"/>
</dbReference>
<feature type="region of interest" description="Disordered" evidence="8">
    <location>
        <begin position="829"/>
        <end position="849"/>
    </location>
</feature>
<dbReference type="Proteomes" id="UP000007364">
    <property type="component" value="Unassembled WGS sequence"/>
</dbReference>
<dbReference type="PROSITE" id="PS52016">
    <property type="entry name" value="TONB_DEPENDENT_REC_3"/>
    <property type="match status" value="1"/>
</dbReference>
<keyword evidence="11" id="KW-0675">Receptor</keyword>
<reference evidence="11 12" key="1">
    <citation type="journal article" date="2012" name="J. Bacteriol.">
        <title>Genome Sequence of Galbibacter marinum Type Strain ck-I2-15.</title>
        <authorList>
            <person name="Lai Q."/>
            <person name="Li C."/>
            <person name="Shao Z."/>
        </authorList>
    </citation>
    <scope>NUCLEOTIDE SEQUENCE [LARGE SCALE GENOMIC DNA]</scope>
    <source>
        <strain evidence="12">ck-I2-15</strain>
    </source>
</reference>
<feature type="domain" description="Outer membrane protein beta-barrel" evidence="10">
    <location>
        <begin position="408"/>
        <end position="822"/>
    </location>
</feature>
<dbReference type="InterPro" id="IPR039426">
    <property type="entry name" value="TonB-dep_rcpt-like"/>
</dbReference>
<keyword evidence="4 7" id="KW-0812">Transmembrane</keyword>
<evidence type="ECO:0000256" key="3">
    <source>
        <dbReference type="ARBA" id="ARBA00022452"/>
    </source>
</evidence>
<evidence type="ECO:0000256" key="4">
    <source>
        <dbReference type="ARBA" id="ARBA00022692"/>
    </source>
</evidence>
<dbReference type="InterPro" id="IPR037066">
    <property type="entry name" value="Plug_dom_sf"/>
</dbReference>
<feature type="domain" description="TonB-dependent receptor plug" evidence="9">
    <location>
        <begin position="174"/>
        <end position="252"/>
    </location>
</feature>
<protein>
    <submittedName>
        <fullName evidence="11">Tonb-dependent receptor</fullName>
    </submittedName>
</protein>
<dbReference type="AlphaFoldDB" id="K2P0X1"/>
<comment type="subcellular location">
    <subcellularLocation>
        <location evidence="1 7">Cell outer membrane</location>
        <topology evidence="1 7">Multi-pass membrane protein</topology>
    </subcellularLocation>
</comment>
<dbReference type="SUPFAM" id="SSF49464">
    <property type="entry name" value="Carboxypeptidase regulatory domain-like"/>
    <property type="match status" value="1"/>
</dbReference>
<dbReference type="InterPro" id="IPR008969">
    <property type="entry name" value="CarboxyPept-like_regulatory"/>
</dbReference>
<proteinExistence type="inferred from homology"/>
<evidence type="ECO:0000313" key="12">
    <source>
        <dbReference type="Proteomes" id="UP000007364"/>
    </source>
</evidence>
<dbReference type="Gene3D" id="2.40.170.20">
    <property type="entry name" value="TonB-dependent receptor, beta-barrel domain"/>
    <property type="match status" value="1"/>
</dbReference>
<keyword evidence="3 7" id="KW-1134">Transmembrane beta strand</keyword>
<dbReference type="PANTHER" id="PTHR40980">
    <property type="entry name" value="PLUG DOMAIN-CONTAINING PROTEIN"/>
    <property type="match status" value="1"/>
</dbReference>
<dbReference type="Pfam" id="PF13715">
    <property type="entry name" value="CarbopepD_reg_2"/>
    <property type="match status" value="1"/>
</dbReference>
<evidence type="ECO:0000256" key="5">
    <source>
        <dbReference type="ARBA" id="ARBA00023136"/>
    </source>
</evidence>
<comment type="similarity">
    <text evidence="7">Belongs to the TonB-dependent receptor family.</text>
</comment>
<evidence type="ECO:0000256" key="1">
    <source>
        <dbReference type="ARBA" id="ARBA00004571"/>
    </source>
</evidence>
<dbReference type="EMBL" id="AMSG01000017">
    <property type="protein sequence ID" value="EKF54683.1"/>
    <property type="molecule type" value="Genomic_DNA"/>
</dbReference>
<keyword evidence="12" id="KW-1185">Reference proteome</keyword>
<dbReference type="Pfam" id="PF14905">
    <property type="entry name" value="OMP_b-brl_3"/>
    <property type="match status" value="1"/>
</dbReference>
<name>K2P0X1_9FLAO</name>
<keyword evidence="5 7" id="KW-0472">Membrane</keyword>
<evidence type="ECO:0000256" key="8">
    <source>
        <dbReference type="SAM" id="MobiDB-lite"/>
    </source>
</evidence>
<evidence type="ECO:0000256" key="7">
    <source>
        <dbReference type="PROSITE-ProRule" id="PRU01360"/>
    </source>
</evidence>
<dbReference type="Gene3D" id="2.60.40.1120">
    <property type="entry name" value="Carboxypeptidase-like, regulatory domain"/>
    <property type="match status" value="1"/>
</dbReference>
<evidence type="ECO:0000256" key="6">
    <source>
        <dbReference type="ARBA" id="ARBA00023237"/>
    </source>
</evidence>
<gene>
    <name evidence="11" type="ORF">I215_11449</name>
</gene>
<dbReference type="Gene3D" id="2.170.130.10">
    <property type="entry name" value="TonB-dependent receptor, plug domain"/>
    <property type="match status" value="1"/>
</dbReference>
<dbReference type="Pfam" id="PF07715">
    <property type="entry name" value="Plug"/>
    <property type="match status" value="1"/>
</dbReference>
<keyword evidence="6 7" id="KW-0998">Cell outer membrane</keyword>
<evidence type="ECO:0000259" key="9">
    <source>
        <dbReference type="Pfam" id="PF07715"/>
    </source>
</evidence>
<dbReference type="GO" id="GO:0009279">
    <property type="term" value="C:cell outer membrane"/>
    <property type="evidence" value="ECO:0007669"/>
    <property type="project" value="UniProtKB-SubCell"/>
</dbReference>
<dbReference type="PANTHER" id="PTHR40980:SF4">
    <property type="entry name" value="TONB-DEPENDENT RECEPTOR-LIKE BETA-BARREL DOMAIN-CONTAINING PROTEIN"/>
    <property type="match status" value="1"/>
</dbReference>
<dbReference type="InterPro" id="IPR012910">
    <property type="entry name" value="Plug_dom"/>
</dbReference>
<dbReference type="InterPro" id="IPR036942">
    <property type="entry name" value="Beta-barrel_TonB_sf"/>
</dbReference>
<organism evidence="11 12">
    <name type="scientific">Galbibacter marinus</name>
    <dbReference type="NCBI Taxonomy" id="555500"/>
    <lineage>
        <taxon>Bacteria</taxon>
        <taxon>Pseudomonadati</taxon>
        <taxon>Bacteroidota</taxon>
        <taxon>Flavobacteriia</taxon>
        <taxon>Flavobacteriales</taxon>
        <taxon>Flavobacteriaceae</taxon>
        <taxon>Galbibacter</taxon>
    </lineage>
</organism>